<name>A0A9W8QEU6_AKAMU</name>
<dbReference type="EMBL" id="JAJHUN010000007">
    <property type="protein sequence ID" value="KAJ4155337.1"/>
    <property type="molecule type" value="Genomic_DNA"/>
</dbReference>
<protein>
    <submittedName>
        <fullName evidence="3">Uncharacterized protein</fullName>
    </submittedName>
</protein>
<dbReference type="GeneID" id="80887750"/>
<gene>
    <name evidence="3" type="ORF">LMH87_000591</name>
</gene>
<feature type="region of interest" description="Disordered" evidence="1">
    <location>
        <begin position="65"/>
        <end position="99"/>
    </location>
</feature>
<proteinExistence type="predicted"/>
<comment type="caution">
    <text evidence="3">The sequence shown here is derived from an EMBL/GenBank/DDBJ whole genome shotgun (WGS) entry which is preliminary data.</text>
</comment>
<evidence type="ECO:0000256" key="1">
    <source>
        <dbReference type="SAM" id="MobiDB-lite"/>
    </source>
</evidence>
<keyword evidence="2" id="KW-0812">Transmembrane</keyword>
<organism evidence="3 4">
    <name type="scientific">Akanthomyces muscarius</name>
    <name type="common">Entomopathogenic fungus</name>
    <name type="synonym">Lecanicillium muscarium</name>
    <dbReference type="NCBI Taxonomy" id="2231603"/>
    <lineage>
        <taxon>Eukaryota</taxon>
        <taxon>Fungi</taxon>
        <taxon>Dikarya</taxon>
        <taxon>Ascomycota</taxon>
        <taxon>Pezizomycotina</taxon>
        <taxon>Sordariomycetes</taxon>
        <taxon>Hypocreomycetidae</taxon>
        <taxon>Hypocreales</taxon>
        <taxon>Cordycipitaceae</taxon>
        <taxon>Akanthomyces</taxon>
    </lineage>
</organism>
<reference evidence="3" key="1">
    <citation type="journal article" date="2023" name="Access Microbiol">
        <title>De-novo genome assembly for Akanthomyces muscarius, a biocontrol agent of insect agricultural pests.</title>
        <authorList>
            <person name="Erdos Z."/>
            <person name="Studholme D.J."/>
            <person name="Raymond B."/>
            <person name="Sharma M."/>
        </authorList>
    </citation>
    <scope>NUCLEOTIDE SEQUENCE</scope>
    <source>
        <strain evidence="3">Ve6</strain>
    </source>
</reference>
<keyword evidence="2" id="KW-0472">Membrane</keyword>
<accession>A0A9W8QEU6</accession>
<evidence type="ECO:0000313" key="4">
    <source>
        <dbReference type="Proteomes" id="UP001144673"/>
    </source>
</evidence>
<evidence type="ECO:0000256" key="2">
    <source>
        <dbReference type="SAM" id="Phobius"/>
    </source>
</evidence>
<dbReference type="RefSeq" id="XP_056055461.1">
    <property type="nucleotide sequence ID" value="XM_056198519.1"/>
</dbReference>
<evidence type="ECO:0000313" key="3">
    <source>
        <dbReference type="EMBL" id="KAJ4155337.1"/>
    </source>
</evidence>
<keyword evidence="4" id="KW-1185">Reference proteome</keyword>
<sequence>MSSSLSDSSWLYGAALLIYSSSFVRFVTVTCLLIGIASSLPLVVFLTIDIVLWCWRMFWHRSPDEPAPPQDAQTEPVATTSTSVSTNDDVLGAQATRRR</sequence>
<dbReference type="Proteomes" id="UP001144673">
    <property type="component" value="Chromosome 6"/>
</dbReference>
<feature type="transmembrane region" description="Helical" evidence="2">
    <location>
        <begin position="33"/>
        <end position="55"/>
    </location>
</feature>
<dbReference type="KEGG" id="amus:LMH87_000591"/>
<keyword evidence="2" id="KW-1133">Transmembrane helix</keyword>
<dbReference type="AlphaFoldDB" id="A0A9W8QEU6"/>